<dbReference type="Pfam" id="PF05488">
    <property type="entry name" value="PAAR_motif"/>
    <property type="match status" value="1"/>
</dbReference>
<dbReference type="EMBL" id="RBSV01000456">
    <property type="protein sequence ID" value="RMS71443.1"/>
    <property type="molecule type" value="Genomic_DNA"/>
</dbReference>
<dbReference type="CDD" id="cd14743">
    <property type="entry name" value="PAAR_CT_1"/>
    <property type="match status" value="1"/>
</dbReference>
<organism evidence="2 3">
    <name type="scientific">Pseudomonas savastanoi</name>
    <name type="common">Pseudomonas syringae pv. savastanoi</name>
    <dbReference type="NCBI Taxonomy" id="29438"/>
    <lineage>
        <taxon>Bacteria</taxon>
        <taxon>Pseudomonadati</taxon>
        <taxon>Pseudomonadota</taxon>
        <taxon>Gammaproteobacteria</taxon>
        <taxon>Pseudomonadales</taxon>
        <taxon>Pseudomonadaceae</taxon>
        <taxon>Pseudomonas</taxon>
    </lineage>
</organism>
<name>A0A3M5FD32_PSESS</name>
<dbReference type="Proteomes" id="UP000268887">
    <property type="component" value="Unassembled WGS sequence"/>
</dbReference>
<feature type="non-terminal residue" evidence="2">
    <location>
        <position position="71"/>
    </location>
</feature>
<feature type="region of interest" description="Disordered" evidence="1">
    <location>
        <begin position="1"/>
        <end position="20"/>
    </location>
</feature>
<comment type="caution">
    <text evidence="2">The sequence shown here is derived from an EMBL/GenBank/DDBJ whole genome shotgun (WGS) entry which is preliminary data.</text>
</comment>
<dbReference type="AlphaFoldDB" id="A0A3M5FD32"/>
<dbReference type="InterPro" id="IPR008727">
    <property type="entry name" value="PAAR_motif"/>
</dbReference>
<proteinExistence type="predicted"/>
<evidence type="ECO:0000256" key="1">
    <source>
        <dbReference type="SAM" id="MobiDB-lite"/>
    </source>
</evidence>
<evidence type="ECO:0000313" key="3">
    <source>
        <dbReference type="Proteomes" id="UP000268887"/>
    </source>
</evidence>
<sequence>MISSARLGDKHACPLPGHGTTPIASASDDVNINGMGAARVGDTCGCGAVITTGFPSILVNGRPMAHLVWCF</sequence>
<accession>A0A3M5FD32</accession>
<dbReference type="Gene3D" id="2.60.200.60">
    <property type="match status" value="1"/>
</dbReference>
<reference evidence="2 3" key="1">
    <citation type="submission" date="2018-08" db="EMBL/GenBank/DDBJ databases">
        <title>Recombination of ecologically and evolutionarily significant loci maintains genetic cohesion in the Pseudomonas syringae species complex.</title>
        <authorList>
            <person name="Dillon M."/>
            <person name="Thakur S."/>
            <person name="Almeida R.N.D."/>
            <person name="Weir B.S."/>
            <person name="Guttman D.S."/>
        </authorList>
    </citation>
    <scope>NUCLEOTIDE SEQUENCE [LARGE SCALE GENOMIC DNA]</scope>
    <source>
        <strain evidence="2 3">ICMP 13927</strain>
    </source>
</reference>
<protein>
    <recommendedName>
        <fullName evidence="4">PAAR domain-containing protein</fullName>
    </recommendedName>
</protein>
<gene>
    <name evidence="2" type="ORF">ALP60_102744</name>
</gene>
<evidence type="ECO:0000313" key="2">
    <source>
        <dbReference type="EMBL" id="RMS71443.1"/>
    </source>
</evidence>
<evidence type="ECO:0008006" key="4">
    <source>
        <dbReference type="Google" id="ProtNLM"/>
    </source>
</evidence>